<dbReference type="RefSeq" id="WP_055573076.1">
    <property type="nucleotide sequence ID" value="NZ_FMZK01000002.1"/>
</dbReference>
<reference evidence="4" key="1">
    <citation type="submission" date="2016-10" db="EMBL/GenBank/DDBJ databases">
        <authorList>
            <person name="Varghese N."/>
            <person name="Submissions S."/>
        </authorList>
    </citation>
    <scope>NUCLEOTIDE SEQUENCE [LARGE SCALE GENOMIC DNA]</scope>
    <source>
        <strain evidence="4">CGMCC 4.3504</strain>
    </source>
</reference>
<sequence length="292" mass="32180">MTASVPASRLSPLPPPRPRGVPLAVFCDFDETYLAHDPSPRQRRDLVELEDLLLEEATRGTLLFGWVTGSSLESVLAKADRHRLRVLPHFLAASLGTDLTYFTTDGPHRDERWRHRLRASGYTKATVNEVVAQLVANGVSLRPQGGQERAEFLSSYYYTAREDRSDRAAIRRIETACVLAGLSVSTNRCNPKAGDPDGSYDVDFLPRTGGKRAVVAYLVERFTAADSLAFGDSGNDLDMLRGVRHGYLVANATAEARAAHPRVSPHPYAAAVRHAIEQARGRAREETETRCV</sequence>
<name>A0A1G6M3K3_9ACTN</name>
<evidence type="ECO:0000313" key="3">
    <source>
        <dbReference type="EMBL" id="SDC49536.1"/>
    </source>
</evidence>
<dbReference type="InterPro" id="IPR006380">
    <property type="entry name" value="SPP-like_dom"/>
</dbReference>
<dbReference type="GO" id="GO:0016791">
    <property type="term" value="F:phosphatase activity"/>
    <property type="evidence" value="ECO:0007669"/>
    <property type="project" value="TreeGrafter"/>
</dbReference>
<feature type="domain" description="Sucrose phosphatase-like" evidence="2">
    <location>
        <begin position="25"/>
        <end position="275"/>
    </location>
</feature>
<dbReference type="Gene3D" id="3.30.70.1410">
    <property type="entry name" value="yhjk (haloacid dehalogenase-like hydrolase protein) domain"/>
    <property type="match status" value="1"/>
</dbReference>
<dbReference type="SUPFAM" id="SSF56784">
    <property type="entry name" value="HAD-like"/>
    <property type="match status" value="1"/>
</dbReference>
<dbReference type="InterPro" id="IPR023214">
    <property type="entry name" value="HAD_sf"/>
</dbReference>
<dbReference type="SFLD" id="SFLDG01140">
    <property type="entry name" value="C2.B:_Phosphomannomutase_and_P"/>
    <property type="match status" value="1"/>
</dbReference>
<dbReference type="InterPro" id="IPR006379">
    <property type="entry name" value="HAD-SF_hydro_IIB"/>
</dbReference>
<dbReference type="Gene3D" id="3.40.50.1000">
    <property type="entry name" value="HAD superfamily/HAD-like"/>
    <property type="match status" value="1"/>
</dbReference>
<dbReference type="SFLD" id="SFLDS00003">
    <property type="entry name" value="Haloacid_Dehalogenase"/>
    <property type="match status" value="1"/>
</dbReference>
<evidence type="ECO:0000313" key="4">
    <source>
        <dbReference type="Proteomes" id="UP000182100"/>
    </source>
</evidence>
<dbReference type="SFLD" id="SFLDG01141">
    <property type="entry name" value="C2.B.1:_Sucrose_Phosphatase_Li"/>
    <property type="match status" value="1"/>
</dbReference>
<dbReference type="Proteomes" id="UP000182100">
    <property type="component" value="Unassembled WGS sequence"/>
</dbReference>
<dbReference type="PANTHER" id="PTHR10000:SF57">
    <property type="entry name" value="KANOSAMINE-6-PHOSPHATE PHOSPHATASE"/>
    <property type="match status" value="1"/>
</dbReference>
<proteinExistence type="predicted"/>
<dbReference type="PANTHER" id="PTHR10000">
    <property type="entry name" value="PHOSPHOSERINE PHOSPHATASE"/>
    <property type="match status" value="1"/>
</dbReference>
<evidence type="ECO:0000259" key="2">
    <source>
        <dbReference type="Pfam" id="PF05116"/>
    </source>
</evidence>
<dbReference type="NCBIfam" id="TIGR01484">
    <property type="entry name" value="HAD-SF-IIB"/>
    <property type="match status" value="1"/>
</dbReference>
<gene>
    <name evidence="3" type="ORF">SAMN05216505_102351</name>
</gene>
<dbReference type="EMBL" id="FMZK01000002">
    <property type="protein sequence ID" value="SDC49536.1"/>
    <property type="molecule type" value="Genomic_DNA"/>
</dbReference>
<dbReference type="GO" id="GO:0000287">
    <property type="term" value="F:magnesium ion binding"/>
    <property type="evidence" value="ECO:0007669"/>
    <property type="project" value="TreeGrafter"/>
</dbReference>
<dbReference type="STRING" id="67344.SAMN05216505_102351"/>
<dbReference type="Pfam" id="PF05116">
    <property type="entry name" value="S6PP"/>
    <property type="match status" value="1"/>
</dbReference>
<dbReference type="AlphaFoldDB" id="A0A1G6M3K3"/>
<organism evidence="3 4">
    <name type="scientific">Streptomyces prasinopilosus</name>
    <dbReference type="NCBI Taxonomy" id="67344"/>
    <lineage>
        <taxon>Bacteria</taxon>
        <taxon>Bacillati</taxon>
        <taxon>Actinomycetota</taxon>
        <taxon>Actinomycetes</taxon>
        <taxon>Kitasatosporales</taxon>
        <taxon>Streptomycetaceae</taxon>
        <taxon>Streptomyces</taxon>
    </lineage>
</organism>
<protein>
    <submittedName>
        <fullName evidence="3">Kanosamine-6-phosphate phosphatase</fullName>
    </submittedName>
</protein>
<evidence type="ECO:0000256" key="1">
    <source>
        <dbReference type="ARBA" id="ARBA00022801"/>
    </source>
</evidence>
<keyword evidence="1" id="KW-0378">Hydrolase</keyword>
<dbReference type="GO" id="GO:0005829">
    <property type="term" value="C:cytosol"/>
    <property type="evidence" value="ECO:0007669"/>
    <property type="project" value="TreeGrafter"/>
</dbReference>
<accession>A0A1G6M3K3</accession>
<keyword evidence="4" id="KW-1185">Reference proteome</keyword>
<dbReference type="InterPro" id="IPR036412">
    <property type="entry name" value="HAD-like_sf"/>
</dbReference>